<dbReference type="InterPro" id="IPR043129">
    <property type="entry name" value="ATPase_NBD"/>
</dbReference>
<accession>A0A6J6WZR0</accession>
<dbReference type="Gene3D" id="3.30.420.40">
    <property type="match status" value="2"/>
</dbReference>
<dbReference type="PANTHER" id="PTHR11735">
    <property type="entry name" value="TRNA N6-ADENOSINE THREONYLCARBAMOYLTRANSFERASE"/>
    <property type="match status" value="1"/>
</dbReference>
<organism evidence="2">
    <name type="scientific">freshwater metagenome</name>
    <dbReference type="NCBI Taxonomy" id="449393"/>
    <lineage>
        <taxon>unclassified sequences</taxon>
        <taxon>metagenomes</taxon>
        <taxon>ecological metagenomes</taxon>
    </lineage>
</organism>
<dbReference type="SUPFAM" id="SSF53067">
    <property type="entry name" value="Actin-like ATPase domain"/>
    <property type="match status" value="2"/>
</dbReference>
<dbReference type="InterPro" id="IPR000905">
    <property type="entry name" value="Gcp-like_dom"/>
</dbReference>
<feature type="domain" description="Gcp-like" evidence="1">
    <location>
        <begin position="32"/>
        <end position="154"/>
    </location>
</feature>
<sequence>MTTILGIDTATSHVSIAIAVDGVILGESSLPADRRHAEVLAPALHLLFAEAGLRPKNLDAVGVGIGPGLFTGLRVGVTTAMTMAHALGVPVVPVSTLDILAEPHARDGRVIASVLDARRKEVFCATYRTGVQEKGEPRIERLTDDEVGSAQEFLDRLLQLGERVLVVGGGAGVYAEVFAGHDSIEVAGPEYSIPSGGVLVLRASRDLENGLGQLADSVRPRYLRKSDAELNWNKVGK</sequence>
<dbReference type="NCBIfam" id="TIGR03725">
    <property type="entry name" value="T6A_YeaZ"/>
    <property type="match status" value="1"/>
</dbReference>
<dbReference type="Pfam" id="PF00814">
    <property type="entry name" value="TsaD"/>
    <property type="match status" value="1"/>
</dbReference>
<dbReference type="GO" id="GO:0005829">
    <property type="term" value="C:cytosol"/>
    <property type="evidence" value="ECO:0007669"/>
    <property type="project" value="TreeGrafter"/>
</dbReference>
<proteinExistence type="predicted"/>
<dbReference type="GO" id="GO:0002949">
    <property type="term" value="P:tRNA threonylcarbamoyladenosine modification"/>
    <property type="evidence" value="ECO:0007669"/>
    <property type="project" value="InterPro"/>
</dbReference>
<protein>
    <submittedName>
        <fullName evidence="2">Unannotated protein</fullName>
    </submittedName>
</protein>
<gene>
    <name evidence="2" type="ORF">UFOPK2925_01420</name>
</gene>
<dbReference type="PANTHER" id="PTHR11735:SF11">
    <property type="entry name" value="TRNA THREONYLCARBAMOYLADENOSINE BIOSYNTHESIS PROTEIN TSAB"/>
    <property type="match status" value="1"/>
</dbReference>
<dbReference type="AlphaFoldDB" id="A0A6J6WZR0"/>
<dbReference type="EMBL" id="CAEZZU010000255">
    <property type="protein sequence ID" value="CAB4790570.1"/>
    <property type="molecule type" value="Genomic_DNA"/>
</dbReference>
<dbReference type="InterPro" id="IPR022496">
    <property type="entry name" value="T6A_TsaB"/>
</dbReference>
<dbReference type="CDD" id="cd24032">
    <property type="entry name" value="ASKHA_NBD_TsaB"/>
    <property type="match status" value="1"/>
</dbReference>
<name>A0A6J6WZR0_9ZZZZ</name>
<evidence type="ECO:0000313" key="2">
    <source>
        <dbReference type="EMBL" id="CAB4790570.1"/>
    </source>
</evidence>
<evidence type="ECO:0000259" key="1">
    <source>
        <dbReference type="Pfam" id="PF00814"/>
    </source>
</evidence>
<reference evidence="2" key="1">
    <citation type="submission" date="2020-05" db="EMBL/GenBank/DDBJ databases">
        <authorList>
            <person name="Chiriac C."/>
            <person name="Salcher M."/>
            <person name="Ghai R."/>
            <person name="Kavagutti S V."/>
        </authorList>
    </citation>
    <scope>NUCLEOTIDE SEQUENCE</scope>
</reference>